<dbReference type="PANTHER" id="PTHR22902">
    <property type="entry name" value="SESQUIPEDALIAN"/>
    <property type="match status" value="1"/>
</dbReference>
<dbReference type="Pfam" id="PF00169">
    <property type="entry name" value="PH"/>
    <property type="match status" value="1"/>
</dbReference>
<accession>A0ABQ9IW04</accession>
<protein>
    <recommendedName>
        <fullName evidence="2">PH domain-containing protein</fullName>
    </recommendedName>
</protein>
<name>A0ABQ9IW04_9CUCU</name>
<proteinExistence type="predicted"/>
<keyword evidence="1" id="KW-0597">Phosphoprotein</keyword>
<dbReference type="PROSITE" id="PS50003">
    <property type="entry name" value="PH_DOMAIN"/>
    <property type="match status" value="1"/>
</dbReference>
<gene>
    <name evidence="3" type="ORF">NQ317_018528</name>
</gene>
<evidence type="ECO:0000256" key="1">
    <source>
        <dbReference type="ARBA" id="ARBA00022553"/>
    </source>
</evidence>
<comment type="caution">
    <text evidence="3">The sequence shown here is derived from an EMBL/GenBank/DDBJ whole genome shotgun (WGS) entry which is preliminary data.</text>
</comment>
<evidence type="ECO:0000313" key="3">
    <source>
        <dbReference type="EMBL" id="KAJ8967383.1"/>
    </source>
</evidence>
<dbReference type="SUPFAM" id="SSF50729">
    <property type="entry name" value="PH domain-like"/>
    <property type="match status" value="1"/>
</dbReference>
<dbReference type="Gene3D" id="2.30.29.30">
    <property type="entry name" value="Pleckstrin-homology domain (PH domain)/Phosphotyrosine-binding domain (PTB)"/>
    <property type="match status" value="1"/>
</dbReference>
<reference evidence="3" key="1">
    <citation type="journal article" date="2023" name="Insect Mol. Biol.">
        <title>Genome sequencing provides insights into the evolution of gene families encoding plant cell wall-degrading enzymes in longhorned beetles.</title>
        <authorList>
            <person name="Shin N.R."/>
            <person name="Okamura Y."/>
            <person name="Kirsch R."/>
            <person name="Pauchet Y."/>
        </authorList>
    </citation>
    <scope>NUCLEOTIDE SEQUENCE</scope>
    <source>
        <strain evidence="3">MMC_N1</strain>
    </source>
</reference>
<dbReference type="PANTHER" id="PTHR22902:SF27">
    <property type="entry name" value="PLECKSTRIN HOMOLOGY DOMAIN-CONTAINING FAMILY A MEMBER 3"/>
    <property type="match status" value="1"/>
</dbReference>
<keyword evidence="4" id="KW-1185">Reference proteome</keyword>
<dbReference type="InterPro" id="IPR001849">
    <property type="entry name" value="PH_domain"/>
</dbReference>
<dbReference type="InterPro" id="IPR011993">
    <property type="entry name" value="PH-like_dom_sf"/>
</dbReference>
<sequence>MRNLVSLQSFVVMQPQHAITYGCRIVQNSGLPKMNDATDNNPKISGCLEKKGKMKMMGSYKKYWFVLEGRLLLYYRSKDEYEAISPCKGSINLCPPCNVRPCSSAIGVFQIQCRSNSITLVKGESQEDQNRWMNAIMSALNQPKNHAKLSHFRYSLNELADQKPLRGMLTCNHTAPTDECQYNQTLEPNLEIIHRLQKNGGTILLGKG</sequence>
<dbReference type="InterPro" id="IPR045188">
    <property type="entry name" value="Boi1/Boi2-like"/>
</dbReference>
<dbReference type="Proteomes" id="UP001162164">
    <property type="component" value="Unassembled WGS sequence"/>
</dbReference>
<feature type="domain" description="PH" evidence="2">
    <location>
        <begin position="41"/>
        <end position="141"/>
    </location>
</feature>
<organism evidence="3 4">
    <name type="scientific">Molorchus minor</name>
    <dbReference type="NCBI Taxonomy" id="1323400"/>
    <lineage>
        <taxon>Eukaryota</taxon>
        <taxon>Metazoa</taxon>
        <taxon>Ecdysozoa</taxon>
        <taxon>Arthropoda</taxon>
        <taxon>Hexapoda</taxon>
        <taxon>Insecta</taxon>
        <taxon>Pterygota</taxon>
        <taxon>Neoptera</taxon>
        <taxon>Endopterygota</taxon>
        <taxon>Coleoptera</taxon>
        <taxon>Polyphaga</taxon>
        <taxon>Cucujiformia</taxon>
        <taxon>Chrysomeloidea</taxon>
        <taxon>Cerambycidae</taxon>
        <taxon>Lamiinae</taxon>
        <taxon>Monochamini</taxon>
        <taxon>Molorchus</taxon>
    </lineage>
</organism>
<dbReference type="PROSITE" id="PS51257">
    <property type="entry name" value="PROKAR_LIPOPROTEIN"/>
    <property type="match status" value="1"/>
</dbReference>
<dbReference type="SMART" id="SM00233">
    <property type="entry name" value="PH"/>
    <property type="match status" value="1"/>
</dbReference>
<dbReference type="CDD" id="cd00821">
    <property type="entry name" value="PH"/>
    <property type="match status" value="1"/>
</dbReference>
<evidence type="ECO:0000313" key="4">
    <source>
        <dbReference type="Proteomes" id="UP001162164"/>
    </source>
</evidence>
<dbReference type="EMBL" id="JAPWTJ010002192">
    <property type="protein sequence ID" value="KAJ8967383.1"/>
    <property type="molecule type" value="Genomic_DNA"/>
</dbReference>
<evidence type="ECO:0000259" key="2">
    <source>
        <dbReference type="PROSITE" id="PS50003"/>
    </source>
</evidence>